<dbReference type="GO" id="GO:0005694">
    <property type="term" value="C:chromosome"/>
    <property type="evidence" value="ECO:0007669"/>
    <property type="project" value="TreeGrafter"/>
</dbReference>
<dbReference type="GO" id="GO:0043138">
    <property type="term" value="F:3'-5' DNA helicase activity"/>
    <property type="evidence" value="ECO:0007669"/>
    <property type="project" value="UniProtKB-EC"/>
</dbReference>
<sequence length="411" mass="46988">MDTNYKEQLAWYESTVKPYAVTPIATKTRVWHASAAKPPQSFALTKKRSKNLQENTDLKRKSNIHDDQEPLIWKTMEADIINLSDEDNFSSLLEFESSFGKEGGLQKPNQKDDTDDYNQEPIAIDSVAEKKATCAYLTLIDRRSPVIRTMSEDTVYFDANNDWESEISLPMSITSDSSSKVPSSIITILPQHQLIEGRLGLFNQKAFIANQLESIYADIKNQDILLIMPSGPARDMCYLLPLTLQQPANLITVVIVPSHGVLLEKNTNPSYNSQYIQTSFITRLRGSRKNWLSSLKLGQTILDAQQRNDMKPIVYLMTFDDFTKFKTDLQQLYKDGRISRLVLEDAHCFSQWGSDFHFGYLKLAEKLRRLFPDTPITALTAIPNERVHIDIMNNLKLQHTTTQVFKRSILL</sequence>
<evidence type="ECO:0000259" key="6">
    <source>
        <dbReference type="PROSITE" id="PS51192"/>
    </source>
</evidence>
<dbReference type="EMBL" id="JAEPRC010000551">
    <property type="protein sequence ID" value="KAG2194992.1"/>
    <property type="molecule type" value="Genomic_DNA"/>
</dbReference>
<dbReference type="PANTHER" id="PTHR13710:SF105">
    <property type="entry name" value="ATP-DEPENDENT DNA HELICASE Q1"/>
    <property type="match status" value="1"/>
</dbReference>
<dbReference type="GO" id="GO:0003677">
    <property type="term" value="F:DNA binding"/>
    <property type="evidence" value="ECO:0007669"/>
    <property type="project" value="UniProtKB-KW"/>
</dbReference>
<keyword evidence="8" id="KW-1185">Reference proteome</keyword>
<reference evidence="7" key="1">
    <citation type="submission" date="2020-12" db="EMBL/GenBank/DDBJ databases">
        <title>Metabolic potential, ecology and presence of endohyphal bacteria is reflected in genomic diversity of Mucoromycotina.</title>
        <authorList>
            <person name="Muszewska A."/>
            <person name="Okrasinska A."/>
            <person name="Steczkiewicz K."/>
            <person name="Drgas O."/>
            <person name="Orlowska M."/>
            <person name="Perlinska-Lenart U."/>
            <person name="Aleksandrzak-Piekarczyk T."/>
            <person name="Szatraj K."/>
            <person name="Zielenkiewicz U."/>
            <person name="Pilsyk S."/>
            <person name="Malc E."/>
            <person name="Mieczkowski P."/>
            <person name="Kruszewska J.S."/>
            <person name="Biernat P."/>
            <person name="Pawlowska J."/>
        </authorList>
    </citation>
    <scope>NUCLEOTIDE SEQUENCE</scope>
    <source>
        <strain evidence="7">CBS 226.32</strain>
    </source>
</reference>
<dbReference type="GO" id="GO:0009378">
    <property type="term" value="F:four-way junction helicase activity"/>
    <property type="evidence" value="ECO:0007669"/>
    <property type="project" value="TreeGrafter"/>
</dbReference>
<name>A0A8H7UUX3_9FUNG</name>
<accession>A0A8H7UUX3</accession>
<dbReference type="SUPFAM" id="SSF52540">
    <property type="entry name" value="P-loop containing nucleoside triphosphate hydrolases"/>
    <property type="match status" value="1"/>
</dbReference>
<dbReference type="InterPro" id="IPR027417">
    <property type="entry name" value="P-loop_NTPase"/>
</dbReference>
<dbReference type="Proteomes" id="UP000650833">
    <property type="component" value="Unassembled WGS sequence"/>
</dbReference>
<keyword evidence="2" id="KW-0238">DNA-binding</keyword>
<dbReference type="EC" id="5.6.2.4" evidence="5"/>
<evidence type="ECO:0000313" key="7">
    <source>
        <dbReference type="EMBL" id="KAG2194992.1"/>
    </source>
</evidence>
<organism evidence="7 8">
    <name type="scientific">Mucor plumbeus</name>
    <dbReference type="NCBI Taxonomy" id="97098"/>
    <lineage>
        <taxon>Eukaryota</taxon>
        <taxon>Fungi</taxon>
        <taxon>Fungi incertae sedis</taxon>
        <taxon>Mucoromycota</taxon>
        <taxon>Mucoromycotina</taxon>
        <taxon>Mucoromycetes</taxon>
        <taxon>Mucorales</taxon>
        <taxon>Mucorineae</taxon>
        <taxon>Mucoraceae</taxon>
        <taxon>Mucor</taxon>
    </lineage>
</organism>
<dbReference type="InterPro" id="IPR014001">
    <property type="entry name" value="Helicase_ATP-bd"/>
</dbReference>
<comment type="catalytic activity">
    <reaction evidence="4">
        <text>Couples ATP hydrolysis with the unwinding of duplex DNA by translocating in the 3'-5' direction.</text>
        <dbReference type="EC" id="5.6.2.4"/>
    </reaction>
</comment>
<dbReference type="PROSITE" id="PS51192">
    <property type="entry name" value="HELICASE_ATP_BIND_1"/>
    <property type="match status" value="1"/>
</dbReference>
<evidence type="ECO:0000256" key="1">
    <source>
        <dbReference type="ARBA" id="ARBA00005446"/>
    </source>
</evidence>
<comment type="similarity">
    <text evidence="1">Belongs to the helicase family. RecQ subfamily.</text>
</comment>
<proteinExistence type="inferred from homology"/>
<evidence type="ECO:0000256" key="5">
    <source>
        <dbReference type="ARBA" id="ARBA00034808"/>
    </source>
</evidence>
<protein>
    <recommendedName>
        <fullName evidence="5">DNA 3'-5' helicase</fullName>
        <ecNumber evidence="5">5.6.2.4</ecNumber>
    </recommendedName>
</protein>
<gene>
    <name evidence="7" type="ORF">INT46_008879</name>
</gene>
<evidence type="ECO:0000256" key="3">
    <source>
        <dbReference type="ARBA" id="ARBA00023235"/>
    </source>
</evidence>
<keyword evidence="3" id="KW-0413">Isomerase</keyword>
<evidence type="ECO:0000256" key="2">
    <source>
        <dbReference type="ARBA" id="ARBA00023125"/>
    </source>
</evidence>
<dbReference type="Gene3D" id="3.40.50.300">
    <property type="entry name" value="P-loop containing nucleotide triphosphate hydrolases"/>
    <property type="match status" value="1"/>
</dbReference>
<dbReference type="PANTHER" id="PTHR13710">
    <property type="entry name" value="DNA HELICASE RECQ FAMILY MEMBER"/>
    <property type="match status" value="1"/>
</dbReference>
<dbReference type="AlphaFoldDB" id="A0A8H7UUX3"/>
<dbReference type="OrthoDB" id="10261556at2759"/>
<dbReference type="GO" id="GO:0005737">
    <property type="term" value="C:cytoplasm"/>
    <property type="evidence" value="ECO:0007669"/>
    <property type="project" value="TreeGrafter"/>
</dbReference>
<evidence type="ECO:0000313" key="8">
    <source>
        <dbReference type="Proteomes" id="UP000650833"/>
    </source>
</evidence>
<feature type="domain" description="Helicase ATP-binding" evidence="6">
    <location>
        <begin position="215"/>
        <end position="401"/>
    </location>
</feature>
<comment type="caution">
    <text evidence="7">The sequence shown here is derived from an EMBL/GenBank/DDBJ whole genome shotgun (WGS) entry which is preliminary data.</text>
</comment>
<evidence type="ECO:0000256" key="4">
    <source>
        <dbReference type="ARBA" id="ARBA00034617"/>
    </source>
</evidence>
<dbReference type="GO" id="GO:0000724">
    <property type="term" value="P:double-strand break repair via homologous recombination"/>
    <property type="evidence" value="ECO:0007669"/>
    <property type="project" value="TreeGrafter"/>
</dbReference>